<evidence type="ECO:0000313" key="2">
    <source>
        <dbReference type="Proteomes" id="UP000783253"/>
    </source>
</evidence>
<dbReference type="RefSeq" id="WP_221572444.1">
    <property type="nucleotide sequence ID" value="NZ_JAIGNK010000001.1"/>
</dbReference>
<sequence length="69" mass="7659">MAEDGQPVENIILHLKNEGFSQGLTSVTLQKIAVAEPSDCKRAVIESEHWRANRNANRSLQNALDKSLD</sequence>
<gene>
    <name evidence="1" type="ORF">K3152_02450</name>
</gene>
<organism evidence="1 2">
    <name type="scientific">Qipengyuania polymorpha</name>
    <dbReference type="NCBI Taxonomy" id="2867234"/>
    <lineage>
        <taxon>Bacteria</taxon>
        <taxon>Pseudomonadati</taxon>
        <taxon>Pseudomonadota</taxon>
        <taxon>Alphaproteobacteria</taxon>
        <taxon>Sphingomonadales</taxon>
        <taxon>Erythrobacteraceae</taxon>
        <taxon>Qipengyuania</taxon>
    </lineage>
</organism>
<reference evidence="1 2" key="1">
    <citation type="submission" date="2021-08" db="EMBL/GenBank/DDBJ databases">
        <title>Comparative Genomics Analysis of the Genus Qipengyuania Reveals Extensive Genetic Diversity and Metabolic Versatility, Including the Description of Fifteen Novel Species.</title>
        <authorList>
            <person name="Liu Y."/>
        </authorList>
    </citation>
    <scope>NUCLEOTIDE SEQUENCE [LARGE SCALE GENOMIC DNA]</scope>
    <source>
        <strain evidence="1 2">1NDH17</strain>
    </source>
</reference>
<dbReference type="EMBL" id="JAIGNK010000001">
    <property type="protein sequence ID" value="MBX7457095.1"/>
    <property type="molecule type" value="Genomic_DNA"/>
</dbReference>
<dbReference type="Proteomes" id="UP000783253">
    <property type="component" value="Unassembled WGS sequence"/>
</dbReference>
<comment type="caution">
    <text evidence="1">The sequence shown here is derived from an EMBL/GenBank/DDBJ whole genome shotgun (WGS) entry which is preliminary data.</text>
</comment>
<evidence type="ECO:0000313" key="1">
    <source>
        <dbReference type="EMBL" id="MBX7457095.1"/>
    </source>
</evidence>
<evidence type="ECO:0008006" key="3">
    <source>
        <dbReference type="Google" id="ProtNLM"/>
    </source>
</evidence>
<accession>A0ABS7IXT4</accession>
<proteinExistence type="predicted"/>
<name>A0ABS7IXT4_9SPHN</name>
<keyword evidence="2" id="KW-1185">Reference proteome</keyword>
<protein>
    <recommendedName>
        <fullName evidence="3">Transposase</fullName>
    </recommendedName>
</protein>